<keyword evidence="2" id="KW-0472">Membrane</keyword>
<name>A0A4Q9FPN4_9FLAO</name>
<proteinExistence type="predicted"/>
<protein>
    <recommendedName>
        <fullName evidence="5">Anti-sigma factor</fullName>
    </recommendedName>
</protein>
<dbReference type="OrthoDB" id="1439272at2"/>
<reference evidence="3 4" key="1">
    <citation type="journal article" date="2015" name="Int. J. Syst. Evol. Microbiol.">
        <title>Hyunsoonleella pacifica sp. nov., isolated from seawater of South Pacific Gyre.</title>
        <authorList>
            <person name="Gao X."/>
            <person name="Zhang Z."/>
            <person name="Dai X."/>
            <person name="Zhang X.H."/>
        </authorList>
    </citation>
    <scope>NUCLEOTIDE SEQUENCE [LARGE SCALE GENOMIC DNA]</scope>
    <source>
        <strain evidence="3 4">SW033</strain>
    </source>
</reference>
<evidence type="ECO:0000313" key="4">
    <source>
        <dbReference type="Proteomes" id="UP000292372"/>
    </source>
</evidence>
<accession>A0A4Q9FPN4</accession>
<dbReference type="RefSeq" id="WP_130936696.1">
    <property type="nucleotide sequence ID" value="NZ_BMEE01000002.1"/>
</dbReference>
<dbReference type="EMBL" id="SIRS01000003">
    <property type="protein sequence ID" value="TBN16715.1"/>
    <property type="molecule type" value="Genomic_DNA"/>
</dbReference>
<feature type="transmembrane region" description="Helical" evidence="2">
    <location>
        <begin position="52"/>
        <end position="69"/>
    </location>
</feature>
<evidence type="ECO:0000313" key="3">
    <source>
        <dbReference type="EMBL" id="TBN16715.1"/>
    </source>
</evidence>
<keyword evidence="4" id="KW-1185">Reference proteome</keyword>
<keyword evidence="1" id="KW-0175">Coiled coil</keyword>
<evidence type="ECO:0000256" key="1">
    <source>
        <dbReference type="SAM" id="Coils"/>
    </source>
</evidence>
<dbReference type="AlphaFoldDB" id="A0A4Q9FPN4"/>
<dbReference type="Proteomes" id="UP000292372">
    <property type="component" value="Unassembled WGS sequence"/>
</dbReference>
<sequence length="180" mass="21055">MDNLKKYTSKHQAKFDDFDLDEVDKLRLWGDIVSELPEKAVKVIPLWKKTTFRVAASIVLLIGCTFFFLQSGGQDPEQQIVNQELYDIDNHYKLLVDNQVALIKNNLNLSKEDQEDFLLLIDDLDEEYNKLKEELKLGINNEKIIEAIISNYRKKIKLMEDLLERSYPVKTDFEDEAITL</sequence>
<organism evidence="3 4">
    <name type="scientific">Hyunsoonleella pacifica</name>
    <dbReference type="NCBI Taxonomy" id="1080224"/>
    <lineage>
        <taxon>Bacteria</taxon>
        <taxon>Pseudomonadati</taxon>
        <taxon>Bacteroidota</taxon>
        <taxon>Flavobacteriia</taxon>
        <taxon>Flavobacteriales</taxon>
        <taxon>Flavobacteriaceae</taxon>
    </lineage>
</organism>
<feature type="coiled-coil region" evidence="1">
    <location>
        <begin position="114"/>
        <end position="141"/>
    </location>
</feature>
<keyword evidence="2" id="KW-1133">Transmembrane helix</keyword>
<evidence type="ECO:0008006" key="5">
    <source>
        <dbReference type="Google" id="ProtNLM"/>
    </source>
</evidence>
<comment type="caution">
    <text evidence="3">The sequence shown here is derived from an EMBL/GenBank/DDBJ whole genome shotgun (WGS) entry which is preliminary data.</text>
</comment>
<gene>
    <name evidence="3" type="ORF">EYD46_08780</name>
</gene>
<evidence type="ECO:0000256" key="2">
    <source>
        <dbReference type="SAM" id="Phobius"/>
    </source>
</evidence>
<keyword evidence="2" id="KW-0812">Transmembrane</keyword>